<dbReference type="CDD" id="cd00635">
    <property type="entry name" value="PLPDE_III_YBL036c_like"/>
    <property type="match status" value="1"/>
</dbReference>
<dbReference type="Gene3D" id="3.20.20.10">
    <property type="entry name" value="Alanine racemase"/>
    <property type="match status" value="1"/>
</dbReference>
<dbReference type="EMBL" id="RKQZ01000001">
    <property type="protein sequence ID" value="RPF20305.1"/>
    <property type="molecule type" value="Genomic_DNA"/>
</dbReference>
<evidence type="ECO:0000256" key="3">
    <source>
        <dbReference type="PIRSR" id="PIRSR004848-1"/>
    </source>
</evidence>
<keyword evidence="1 2" id="KW-0663">Pyridoxal phosphate</keyword>
<dbReference type="PANTHER" id="PTHR10146:SF14">
    <property type="entry name" value="PYRIDOXAL PHOSPHATE HOMEOSTASIS PROTEIN"/>
    <property type="match status" value="1"/>
</dbReference>
<comment type="function">
    <text evidence="2">Pyridoxal 5'-phosphate (PLP)-binding protein, which is involved in PLP homeostasis.</text>
</comment>
<organism evidence="6 7">
    <name type="scientific">Myceligenerans xiligouense</name>
    <dbReference type="NCBI Taxonomy" id="253184"/>
    <lineage>
        <taxon>Bacteria</taxon>
        <taxon>Bacillati</taxon>
        <taxon>Actinomycetota</taxon>
        <taxon>Actinomycetes</taxon>
        <taxon>Micrococcales</taxon>
        <taxon>Promicromonosporaceae</taxon>
        <taxon>Myceligenerans</taxon>
    </lineage>
</organism>
<reference evidence="6 7" key="1">
    <citation type="submission" date="2018-11" db="EMBL/GenBank/DDBJ databases">
        <title>Sequencing the genomes of 1000 actinobacteria strains.</title>
        <authorList>
            <person name="Klenk H.-P."/>
        </authorList>
    </citation>
    <scope>NUCLEOTIDE SEQUENCE [LARGE SCALE GENOMIC DNA]</scope>
    <source>
        <strain evidence="6 7">DSM 15700</strain>
    </source>
</reference>
<dbReference type="AlphaFoldDB" id="A0A3N4ZHF6"/>
<dbReference type="Pfam" id="PF01168">
    <property type="entry name" value="Ala_racemase_N"/>
    <property type="match status" value="1"/>
</dbReference>
<comment type="similarity">
    <text evidence="2 4">Belongs to the pyridoxal phosphate-binding protein YggS/PROSC family.</text>
</comment>
<dbReference type="FunFam" id="3.20.20.10:FF:000018">
    <property type="entry name" value="Pyridoxal phosphate homeostasis protein"/>
    <property type="match status" value="1"/>
</dbReference>
<comment type="caution">
    <text evidence="6">The sequence shown here is derived from an EMBL/GenBank/DDBJ whole genome shotgun (WGS) entry which is preliminary data.</text>
</comment>
<keyword evidence="7" id="KW-1185">Reference proteome</keyword>
<evidence type="ECO:0000256" key="1">
    <source>
        <dbReference type="ARBA" id="ARBA00022898"/>
    </source>
</evidence>
<protein>
    <recommendedName>
        <fullName evidence="2">Pyridoxal phosphate homeostasis protein</fullName>
        <shortName evidence="2">PLP homeostasis protein</shortName>
    </recommendedName>
</protein>
<dbReference type="NCBIfam" id="TIGR00044">
    <property type="entry name" value="YggS family pyridoxal phosphate-dependent enzyme"/>
    <property type="match status" value="1"/>
</dbReference>
<evidence type="ECO:0000256" key="2">
    <source>
        <dbReference type="HAMAP-Rule" id="MF_02087"/>
    </source>
</evidence>
<comment type="cofactor">
    <cofactor evidence="3">
        <name>pyridoxal 5'-phosphate</name>
        <dbReference type="ChEBI" id="CHEBI:597326"/>
    </cofactor>
</comment>
<feature type="domain" description="Alanine racemase N-terminal" evidence="5">
    <location>
        <begin position="14"/>
        <end position="245"/>
    </location>
</feature>
<dbReference type="SUPFAM" id="SSF51419">
    <property type="entry name" value="PLP-binding barrel"/>
    <property type="match status" value="1"/>
</dbReference>
<dbReference type="Proteomes" id="UP000280501">
    <property type="component" value="Unassembled WGS sequence"/>
</dbReference>
<evidence type="ECO:0000259" key="5">
    <source>
        <dbReference type="Pfam" id="PF01168"/>
    </source>
</evidence>
<dbReference type="RefSeq" id="WP_123813487.1">
    <property type="nucleotide sequence ID" value="NZ_RKQZ01000001.1"/>
</dbReference>
<evidence type="ECO:0000313" key="7">
    <source>
        <dbReference type="Proteomes" id="UP000280501"/>
    </source>
</evidence>
<evidence type="ECO:0000313" key="6">
    <source>
        <dbReference type="EMBL" id="RPF20305.1"/>
    </source>
</evidence>
<dbReference type="InterPro" id="IPR011078">
    <property type="entry name" value="PyrdxlP_homeostasis"/>
</dbReference>
<sequence length="248" mass="25459">MPPSPVASSVADRLSAVRSRIDAAARAAGRDPGEVRLLVATKTQDAGAVIAAVEAGVGLVGENRVQELVAKAPALADHVAAGTLEVHMIGHLQRNKVNQVLATATGVETIDGMTLARALSTRCDRDGRTLDVMVQVNVSGEESKSGVAPDDAVPLAREVAALPGLRLTGFMTIGARLDADGDPADDATVRAGFARLRAIRDEVLASGAPGTADARELSMGMTTDLDLAIAEGATIVRVGTAVFGPRRT</sequence>
<name>A0A3N4ZHF6_9MICO</name>
<proteinExistence type="inferred from homology"/>
<dbReference type="InterPro" id="IPR001608">
    <property type="entry name" value="Ala_racemase_N"/>
</dbReference>
<dbReference type="HAMAP" id="MF_02087">
    <property type="entry name" value="PLP_homeostasis"/>
    <property type="match status" value="1"/>
</dbReference>
<evidence type="ECO:0000256" key="4">
    <source>
        <dbReference type="RuleBase" id="RU004514"/>
    </source>
</evidence>
<dbReference type="PANTHER" id="PTHR10146">
    <property type="entry name" value="PROLINE SYNTHETASE CO-TRANSCRIBED BACTERIAL HOMOLOG PROTEIN"/>
    <property type="match status" value="1"/>
</dbReference>
<dbReference type="GO" id="GO:0030170">
    <property type="term" value="F:pyridoxal phosphate binding"/>
    <property type="evidence" value="ECO:0007669"/>
    <property type="project" value="UniProtKB-UniRule"/>
</dbReference>
<dbReference type="InterPro" id="IPR029066">
    <property type="entry name" value="PLP-binding_barrel"/>
</dbReference>
<gene>
    <name evidence="6" type="ORF">EDD34_0888</name>
</gene>
<feature type="modified residue" description="N6-(pyridoxal phosphate)lysine" evidence="2 3">
    <location>
        <position position="42"/>
    </location>
</feature>
<dbReference type="OrthoDB" id="9804072at2"/>
<dbReference type="PIRSF" id="PIRSF004848">
    <property type="entry name" value="YBL036c_PLPDEIII"/>
    <property type="match status" value="1"/>
</dbReference>
<accession>A0A3N4ZHF6</accession>